<dbReference type="Pfam" id="PF02785">
    <property type="entry name" value="Biotin_carb_C"/>
    <property type="match status" value="1"/>
</dbReference>
<evidence type="ECO:0000256" key="4">
    <source>
        <dbReference type="ARBA" id="ARBA00011750"/>
    </source>
</evidence>
<keyword evidence="8 13" id="KW-0067">ATP-binding</keyword>
<dbReference type="EMBL" id="SMSE01000003">
    <property type="protein sequence ID" value="TDG12425.1"/>
    <property type="molecule type" value="Genomic_DNA"/>
</dbReference>
<feature type="domain" description="Biotin carboxylation" evidence="16">
    <location>
        <begin position="3"/>
        <end position="448"/>
    </location>
</feature>
<dbReference type="InterPro" id="IPR050856">
    <property type="entry name" value="Biotin_carboxylase_complex"/>
</dbReference>
<dbReference type="InterPro" id="IPR000089">
    <property type="entry name" value="Biotin_lipoyl"/>
</dbReference>
<dbReference type="InterPro" id="IPR011761">
    <property type="entry name" value="ATP-grasp"/>
</dbReference>
<evidence type="ECO:0000256" key="9">
    <source>
        <dbReference type="ARBA" id="ARBA00022946"/>
    </source>
</evidence>
<reference evidence="17 18" key="1">
    <citation type="submission" date="2019-03" db="EMBL/GenBank/DDBJ databases">
        <title>Seongchinamella monodicae gen. nov., sp. nov., a novel member of the Gammaproteobacteria isolated from a tidal mudflat of beach.</title>
        <authorList>
            <person name="Yang H.G."/>
            <person name="Kang J.W."/>
            <person name="Lee S.D."/>
        </authorList>
    </citation>
    <scope>NUCLEOTIDE SEQUENCE [LARGE SCALE GENOMIC DNA]</scope>
    <source>
        <strain evidence="17 18">GH4-78</strain>
    </source>
</reference>
<name>A0A4R5LPQ4_9GAMM</name>
<dbReference type="InterPro" id="IPR005482">
    <property type="entry name" value="Biotin_COase_C"/>
</dbReference>
<dbReference type="InterPro" id="IPR011054">
    <property type="entry name" value="Rudment_hybrid_motif"/>
</dbReference>
<comment type="cofactor">
    <cofactor evidence="1">
        <name>biotin</name>
        <dbReference type="ChEBI" id="CHEBI:57586"/>
    </cofactor>
</comment>
<dbReference type="Proteomes" id="UP000295554">
    <property type="component" value="Unassembled WGS sequence"/>
</dbReference>
<keyword evidence="9" id="KW-0809">Transit peptide</keyword>
<dbReference type="PROSITE" id="PS50979">
    <property type="entry name" value="BC"/>
    <property type="match status" value="1"/>
</dbReference>
<dbReference type="FunFam" id="3.30.1490.20:FF:000003">
    <property type="entry name" value="acetyl-CoA carboxylase isoform X1"/>
    <property type="match status" value="1"/>
</dbReference>
<dbReference type="PROSITE" id="PS50975">
    <property type="entry name" value="ATP_GRASP"/>
    <property type="match status" value="1"/>
</dbReference>
<keyword evidence="18" id="KW-1185">Reference proteome</keyword>
<evidence type="ECO:0000256" key="1">
    <source>
        <dbReference type="ARBA" id="ARBA00001953"/>
    </source>
</evidence>
<dbReference type="PROSITE" id="PS50968">
    <property type="entry name" value="BIOTINYL_LIPOYL"/>
    <property type="match status" value="1"/>
</dbReference>
<dbReference type="SMART" id="SM00878">
    <property type="entry name" value="Biotin_carb_C"/>
    <property type="match status" value="1"/>
</dbReference>
<gene>
    <name evidence="17" type="ORF">E2F43_12510</name>
</gene>
<dbReference type="OrthoDB" id="9763189at2"/>
<evidence type="ECO:0000259" key="15">
    <source>
        <dbReference type="PROSITE" id="PS50975"/>
    </source>
</evidence>
<dbReference type="PROSITE" id="PS00188">
    <property type="entry name" value="BIOTIN"/>
    <property type="match status" value="1"/>
</dbReference>
<evidence type="ECO:0000259" key="16">
    <source>
        <dbReference type="PROSITE" id="PS50979"/>
    </source>
</evidence>
<dbReference type="SUPFAM" id="SSF52440">
    <property type="entry name" value="PreATP-grasp domain"/>
    <property type="match status" value="1"/>
</dbReference>
<dbReference type="CDD" id="cd06850">
    <property type="entry name" value="biotinyl_domain"/>
    <property type="match status" value="1"/>
</dbReference>
<dbReference type="InterPro" id="IPR011764">
    <property type="entry name" value="Biotin_carboxylation_dom"/>
</dbReference>
<dbReference type="InterPro" id="IPR005481">
    <property type="entry name" value="BC-like_N"/>
</dbReference>
<comment type="function">
    <text evidence="2">This protein is a component of the acetyl coenzyme A carboxylase complex; first, biotin carboxylase catalyzes the carboxylation of the carrier protein and then the transcarboxylase transfers the carboxyl group to form malonyl-CoA.</text>
</comment>
<protein>
    <recommendedName>
        <fullName evidence="5">Biotin carboxylase</fullName>
    </recommendedName>
    <alternativeName>
        <fullName evidence="11">Acetyl-coenzyme A carboxylase biotin carboxylase subunit A</fullName>
    </alternativeName>
</protein>
<evidence type="ECO:0000256" key="8">
    <source>
        <dbReference type="ARBA" id="ARBA00022840"/>
    </source>
</evidence>
<dbReference type="GO" id="GO:0005524">
    <property type="term" value="F:ATP binding"/>
    <property type="evidence" value="ECO:0007669"/>
    <property type="project" value="UniProtKB-UniRule"/>
</dbReference>
<proteinExistence type="predicted"/>
<evidence type="ECO:0000256" key="3">
    <source>
        <dbReference type="ARBA" id="ARBA00004956"/>
    </source>
</evidence>
<comment type="subunit">
    <text evidence="4">Acetyl-CoA carboxylase is a heterohexamer of biotin carboxyl carrier protein, biotin carboxylase and the two subunits of carboxyl transferase in a 2:2 complex.</text>
</comment>
<comment type="pathway">
    <text evidence="3">Lipid metabolism; malonyl-CoA biosynthesis; malonyl-CoA from acetyl-CoA: step 1/1.</text>
</comment>
<evidence type="ECO:0000259" key="14">
    <source>
        <dbReference type="PROSITE" id="PS50968"/>
    </source>
</evidence>
<evidence type="ECO:0000256" key="6">
    <source>
        <dbReference type="ARBA" id="ARBA00022598"/>
    </source>
</evidence>
<dbReference type="FunFam" id="3.40.50.20:FF:000010">
    <property type="entry name" value="Propionyl-CoA carboxylase subunit alpha"/>
    <property type="match status" value="1"/>
</dbReference>
<dbReference type="SUPFAM" id="SSF56059">
    <property type="entry name" value="Glutathione synthetase ATP-binding domain-like"/>
    <property type="match status" value="1"/>
</dbReference>
<evidence type="ECO:0000256" key="7">
    <source>
        <dbReference type="ARBA" id="ARBA00022741"/>
    </source>
</evidence>
<dbReference type="Pfam" id="PF00364">
    <property type="entry name" value="Biotin_lipoyl"/>
    <property type="match status" value="1"/>
</dbReference>
<dbReference type="InterPro" id="IPR001882">
    <property type="entry name" value="Biotin_BS"/>
</dbReference>
<evidence type="ECO:0000256" key="10">
    <source>
        <dbReference type="ARBA" id="ARBA00023267"/>
    </source>
</evidence>
<sequence length="666" mass="70761">MMTFSSVLVANRGEIALRVMRTVHKQGMRCVAVYSDADALAPHVQFADEAVHIGASPAADSYLAGDRIIQAALAAGAEAIHPGYGFLSENADFARAVVAAGLVFIGPGPEAIEVMGDKAVSKRAMLAAGVPCVPGYQGEDQSDERLSQEAGAVGFPLMVKAAAGGGGRGMRLVQEVAGVAHAIRLARSEAQNAFGSGDLILERALTRPRHVEFQVFADQFGNVIHLGERDCSVQRRHQKVIEECPCPVMTPRLRERMGAAAVEAARAVNYQGAGTVEFLLDEAGEFYFLEMNTRLQVEHPVTEMVTGLDLVQMQLEVAQGLPLRLEQGQVALQGHAIEVRLYAEDPARDFLPSAGPVVLWSPPTGDGVRVDAGIVSGSEVSPYYDSMVAKIICRGDTRGQARQRLLRALDDTVLLGPASNRDFLLQALSHPSFARGEATTAFISEQYAGGFDEFLPSSADLAAAAVLHYVLTAKRNNSRSIAVPAELRNWCSTGDLMSVVHVECAGGARSLQIQTREVGTYQVSDKGAVSTVQVREIDAKQCRLIVDGRSWRARYQDTGDGSLYLSVAGAGQFCLVDVRSRASGGDSKDAGPLIRAPMHGLVMTLDVANGDPVELGTALLTLEAMKMQHVISAPLSGTVANVTAAVGSQVASGELLMEIASDEQST</sequence>
<dbReference type="GO" id="GO:0046872">
    <property type="term" value="F:metal ion binding"/>
    <property type="evidence" value="ECO:0007669"/>
    <property type="project" value="InterPro"/>
</dbReference>
<dbReference type="SUPFAM" id="SSF51246">
    <property type="entry name" value="Rudiment single hybrid motif"/>
    <property type="match status" value="1"/>
</dbReference>
<evidence type="ECO:0000256" key="5">
    <source>
        <dbReference type="ARBA" id="ARBA00017242"/>
    </source>
</evidence>
<dbReference type="GO" id="GO:0004075">
    <property type="term" value="F:biotin carboxylase activity"/>
    <property type="evidence" value="ECO:0007669"/>
    <property type="project" value="UniProtKB-EC"/>
</dbReference>
<dbReference type="Pfam" id="PF00289">
    <property type="entry name" value="Biotin_carb_N"/>
    <property type="match status" value="1"/>
</dbReference>
<dbReference type="AlphaFoldDB" id="A0A4R5LPQ4"/>
<evidence type="ECO:0000256" key="11">
    <source>
        <dbReference type="ARBA" id="ARBA00033786"/>
    </source>
</evidence>
<dbReference type="InterPro" id="IPR016185">
    <property type="entry name" value="PreATP-grasp_dom_sf"/>
</dbReference>
<dbReference type="InterPro" id="IPR011053">
    <property type="entry name" value="Single_hybrid_motif"/>
</dbReference>
<feature type="domain" description="ATP-grasp" evidence="15">
    <location>
        <begin position="122"/>
        <end position="319"/>
    </location>
</feature>
<dbReference type="FunFam" id="2.40.50.100:FF:000003">
    <property type="entry name" value="Acetyl-CoA carboxylase biotin carboxyl carrier protein"/>
    <property type="match status" value="1"/>
</dbReference>
<keyword evidence="7 13" id="KW-0547">Nucleotide-binding</keyword>
<keyword evidence="10" id="KW-0092">Biotin</keyword>
<dbReference type="PROSITE" id="PS00866">
    <property type="entry name" value="CPSASE_1"/>
    <property type="match status" value="1"/>
</dbReference>
<comment type="caution">
    <text evidence="17">The sequence shown here is derived from an EMBL/GenBank/DDBJ whole genome shotgun (WGS) entry which is preliminary data.</text>
</comment>
<dbReference type="Gene3D" id="3.30.470.20">
    <property type="entry name" value="ATP-grasp fold, B domain"/>
    <property type="match status" value="1"/>
</dbReference>
<dbReference type="FunFam" id="3.30.470.20:FF:000028">
    <property type="entry name" value="Methylcrotonoyl-CoA carboxylase subunit alpha, mitochondrial"/>
    <property type="match status" value="1"/>
</dbReference>
<feature type="domain" description="Lipoyl-binding" evidence="14">
    <location>
        <begin position="584"/>
        <end position="660"/>
    </location>
</feature>
<dbReference type="Gene3D" id="2.40.50.100">
    <property type="match status" value="1"/>
</dbReference>
<evidence type="ECO:0000313" key="18">
    <source>
        <dbReference type="Proteomes" id="UP000295554"/>
    </source>
</evidence>
<evidence type="ECO:0000256" key="13">
    <source>
        <dbReference type="PROSITE-ProRule" id="PRU00409"/>
    </source>
</evidence>
<evidence type="ECO:0000256" key="12">
    <source>
        <dbReference type="ARBA" id="ARBA00048600"/>
    </source>
</evidence>
<dbReference type="Pfam" id="PF02786">
    <property type="entry name" value="CPSase_L_D2"/>
    <property type="match status" value="1"/>
</dbReference>
<dbReference type="PANTHER" id="PTHR18866">
    <property type="entry name" value="CARBOXYLASE:PYRUVATE/ACETYL-COA/PROPIONYL-COA CARBOXYLASE"/>
    <property type="match status" value="1"/>
</dbReference>
<dbReference type="PROSITE" id="PS00867">
    <property type="entry name" value="CPSASE_2"/>
    <property type="match status" value="1"/>
</dbReference>
<comment type="catalytic activity">
    <reaction evidence="12">
        <text>N(6)-biotinyl-L-lysyl-[protein] + hydrogencarbonate + ATP = N(6)-carboxybiotinyl-L-lysyl-[protein] + ADP + phosphate + H(+)</text>
        <dbReference type="Rhea" id="RHEA:13501"/>
        <dbReference type="Rhea" id="RHEA-COMP:10505"/>
        <dbReference type="Rhea" id="RHEA-COMP:10506"/>
        <dbReference type="ChEBI" id="CHEBI:15378"/>
        <dbReference type="ChEBI" id="CHEBI:17544"/>
        <dbReference type="ChEBI" id="CHEBI:30616"/>
        <dbReference type="ChEBI" id="CHEBI:43474"/>
        <dbReference type="ChEBI" id="CHEBI:83144"/>
        <dbReference type="ChEBI" id="CHEBI:83145"/>
        <dbReference type="ChEBI" id="CHEBI:456216"/>
        <dbReference type="EC" id="6.3.4.14"/>
    </reaction>
</comment>
<organism evidence="17 18">
    <name type="scientific">Seongchinamella unica</name>
    <dbReference type="NCBI Taxonomy" id="2547392"/>
    <lineage>
        <taxon>Bacteria</taxon>
        <taxon>Pseudomonadati</taxon>
        <taxon>Pseudomonadota</taxon>
        <taxon>Gammaproteobacteria</taxon>
        <taxon>Cellvibrionales</taxon>
        <taxon>Halieaceae</taxon>
        <taxon>Seongchinamella</taxon>
    </lineage>
</organism>
<dbReference type="InterPro" id="IPR005479">
    <property type="entry name" value="CPAse_ATP-bd"/>
</dbReference>
<accession>A0A4R5LPQ4</accession>
<dbReference type="SUPFAM" id="SSF51230">
    <property type="entry name" value="Single hybrid motif"/>
    <property type="match status" value="1"/>
</dbReference>
<evidence type="ECO:0000256" key="2">
    <source>
        <dbReference type="ARBA" id="ARBA00003761"/>
    </source>
</evidence>
<dbReference type="PANTHER" id="PTHR18866:SF33">
    <property type="entry name" value="METHYLCROTONOYL-COA CARBOXYLASE SUBUNIT ALPHA, MITOCHONDRIAL-RELATED"/>
    <property type="match status" value="1"/>
</dbReference>
<evidence type="ECO:0000313" key="17">
    <source>
        <dbReference type="EMBL" id="TDG12425.1"/>
    </source>
</evidence>
<keyword evidence="6" id="KW-0436">Ligase</keyword>